<dbReference type="EMBL" id="LT962688">
    <property type="protein sequence ID" value="SOR26677.1"/>
    <property type="molecule type" value="Genomic_DNA"/>
</dbReference>
<gene>
    <name evidence="1" type="ORF">TK0001_0075</name>
</gene>
<dbReference type="AlphaFoldDB" id="A0A2N9AH47"/>
<reference evidence="2" key="1">
    <citation type="submission" date="2017-10" db="EMBL/GenBank/DDBJ databases">
        <authorList>
            <person name="Regsiter A."/>
            <person name="William W."/>
        </authorList>
    </citation>
    <scope>NUCLEOTIDE SEQUENCE [LARGE SCALE GENOMIC DNA]</scope>
</reference>
<organism evidence="1 2">
    <name type="scientific">Methylorubrum extorquens</name>
    <name type="common">Methylobacterium dichloromethanicum</name>
    <name type="synonym">Methylobacterium extorquens</name>
    <dbReference type="NCBI Taxonomy" id="408"/>
    <lineage>
        <taxon>Bacteria</taxon>
        <taxon>Pseudomonadati</taxon>
        <taxon>Pseudomonadota</taxon>
        <taxon>Alphaproteobacteria</taxon>
        <taxon>Hyphomicrobiales</taxon>
        <taxon>Methylobacteriaceae</taxon>
        <taxon>Methylorubrum</taxon>
    </lineage>
</organism>
<protein>
    <submittedName>
        <fullName evidence="1">Uncharacterized protein</fullName>
    </submittedName>
</protein>
<evidence type="ECO:0000313" key="2">
    <source>
        <dbReference type="Proteomes" id="UP000233769"/>
    </source>
</evidence>
<evidence type="ECO:0000313" key="1">
    <source>
        <dbReference type="EMBL" id="SOR26677.1"/>
    </source>
</evidence>
<dbReference type="Proteomes" id="UP000233769">
    <property type="component" value="Chromosome tk0001"/>
</dbReference>
<name>A0A2N9AH47_METEX</name>
<proteinExistence type="predicted"/>
<accession>A0A2N9AH47</accession>
<sequence length="101" mass="11766">MIKQAMNYGSVSWQLYKQLDVASPIRQKPGWKRSTNSPLRFERQVTCDLYFHTVYEIRIERADRRGNVMGGEELDRAGESRVLLALEACTDLHRSCFCPRD</sequence>